<proteinExistence type="predicted"/>
<feature type="signal peptide" evidence="1">
    <location>
        <begin position="1"/>
        <end position="20"/>
    </location>
</feature>
<name>A0ABV5BKV6_9LEPT</name>
<feature type="chain" id="PRO_5045375915" description="Lipoprotein" evidence="1">
    <location>
        <begin position="21"/>
        <end position="112"/>
    </location>
</feature>
<accession>A0ABV5BKV6</accession>
<reference evidence="2 3" key="1">
    <citation type="submission" date="2024-09" db="EMBL/GenBank/DDBJ databases">
        <title>Taxonomic and Genotyping Characterization of Leptospira Strains isolated from Multiple Sources in Colombia highlights the importance of intermediate species.</title>
        <authorList>
            <person name="Torres Higuera L."/>
            <person name="Rojas Tapias D."/>
            <person name="Jimenez Velasquez S."/>
            <person name="Renjifo Ibanez C."/>
        </authorList>
    </citation>
    <scope>NUCLEOTIDE SEQUENCE [LARGE SCALE GENOMIC DNA]</scope>
    <source>
        <strain evidence="2 3">Lep080</strain>
    </source>
</reference>
<keyword evidence="3" id="KW-1185">Reference proteome</keyword>
<keyword evidence="1" id="KW-0732">Signal</keyword>
<evidence type="ECO:0000313" key="2">
    <source>
        <dbReference type="EMBL" id="MFB5735944.1"/>
    </source>
</evidence>
<gene>
    <name evidence="2" type="ORF">ACE5IX_05455</name>
</gene>
<dbReference type="EMBL" id="JBHILJ010000002">
    <property type="protein sequence ID" value="MFB5735944.1"/>
    <property type="molecule type" value="Genomic_DNA"/>
</dbReference>
<evidence type="ECO:0000256" key="1">
    <source>
        <dbReference type="SAM" id="SignalP"/>
    </source>
</evidence>
<comment type="caution">
    <text evidence="2">The sequence shown here is derived from an EMBL/GenBank/DDBJ whole genome shotgun (WGS) entry which is preliminary data.</text>
</comment>
<evidence type="ECO:0000313" key="3">
    <source>
        <dbReference type="Proteomes" id="UP001580391"/>
    </source>
</evidence>
<evidence type="ECO:0008006" key="4">
    <source>
        <dbReference type="Google" id="ProtNLM"/>
    </source>
</evidence>
<dbReference type="Proteomes" id="UP001580391">
    <property type="component" value="Unassembled WGS sequence"/>
</dbReference>
<organism evidence="2 3">
    <name type="scientific">Leptospira wolffii</name>
    <dbReference type="NCBI Taxonomy" id="409998"/>
    <lineage>
        <taxon>Bacteria</taxon>
        <taxon>Pseudomonadati</taxon>
        <taxon>Spirochaetota</taxon>
        <taxon>Spirochaetia</taxon>
        <taxon>Leptospirales</taxon>
        <taxon>Leptospiraceae</taxon>
        <taxon>Leptospira</taxon>
    </lineage>
</organism>
<sequence>MTRFVCVFSLIFLLGLSACSQHERDVKGTALANFAAGCTGGSYPACKAGCEDKYGTAVTTTNLVALNSCLTGCNTSCNVTTLCVQLQQSCKSNCSDYYNNCVLILGAAGVGQ</sequence>
<dbReference type="RefSeq" id="WP_040507916.1">
    <property type="nucleotide sequence ID" value="NZ_JBHILI010000002.1"/>
</dbReference>
<dbReference type="PROSITE" id="PS51257">
    <property type="entry name" value="PROKAR_LIPOPROTEIN"/>
    <property type="match status" value="1"/>
</dbReference>
<protein>
    <recommendedName>
        <fullName evidence="4">Lipoprotein</fullName>
    </recommendedName>
</protein>